<dbReference type="PATRIC" id="fig|1555112.3.peg.2731"/>
<dbReference type="FunFam" id="1.20.58.110:FF:000001">
    <property type="entry name" value="30S ribosomal protein S20"/>
    <property type="match status" value="1"/>
</dbReference>
<evidence type="ECO:0000256" key="6">
    <source>
        <dbReference type="ARBA" id="ARBA00023274"/>
    </source>
</evidence>
<evidence type="ECO:0000256" key="2">
    <source>
        <dbReference type="ARBA" id="ARBA00007634"/>
    </source>
</evidence>
<comment type="function">
    <text evidence="1 8">Binds directly to 16S ribosomal RNA.</text>
</comment>
<dbReference type="PANTHER" id="PTHR33398">
    <property type="entry name" value="30S RIBOSOMAL PROTEIN S20"/>
    <property type="match status" value="1"/>
</dbReference>
<dbReference type="SUPFAM" id="SSF46992">
    <property type="entry name" value="Ribosomal protein S20"/>
    <property type="match status" value="1"/>
</dbReference>
<keyword evidence="3 8" id="KW-0699">rRNA-binding</keyword>
<accession>A0A0K2SN31</accession>
<dbReference type="AlphaFoldDB" id="A0A0K2SN31"/>
<evidence type="ECO:0000313" key="11">
    <source>
        <dbReference type="Proteomes" id="UP000065807"/>
    </source>
</evidence>
<comment type="similarity">
    <text evidence="2 8">Belongs to the bacterial ribosomal protein bS20 family.</text>
</comment>
<dbReference type="PANTHER" id="PTHR33398:SF1">
    <property type="entry name" value="SMALL RIBOSOMAL SUBUNIT PROTEIN BS20C"/>
    <property type="match status" value="1"/>
</dbReference>
<organism evidence="10 11">
    <name type="scientific">Limnochorda pilosa</name>
    <dbReference type="NCBI Taxonomy" id="1555112"/>
    <lineage>
        <taxon>Bacteria</taxon>
        <taxon>Bacillati</taxon>
        <taxon>Bacillota</taxon>
        <taxon>Limnochordia</taxon>
        <taxon>Limnochordales</taxon>
        <taxon>Limnochordaceae</taxon>
        <taxon>Limnochorda</taxon>
    </lineage>
</organism>
<dbReference type="InterPro" id="IPR002583">
    <property type="entry name" value="Ribosomal_bS20"/>
</dbReference>
<feature type="compositionally biased region" description="Basic and acidic residues" evidence="9">
    <location>
        <begin position="90"/>
        <end position="99"/>
    </location>
</feature>
<dbReference type="Proteomes" id="UP000065807">
    <property type="component" value="Chromosome"/>
</dbReference>
<evidence type="ECO:0000256" key="1">
    <source>
        <dbReference type="ARBA" id="ARBA00003134"/>
    </source>
</evidence>
<evidence type="ECO:0000256" key="4">
    <source>
        <dbReference type="ARBA" id="ARBA00022884"/>
    </source>
</evidence>
<keyword evidence="5 8" id="KW-0689">Ribosomal protein</keyword>
<name>A0A0K2SN31_LIMPI</name>
<dbReference type="STRING" id="1555112.LIP_2691"/>
<gene>
    <name evidence="8" type="primary">rpsT</name>
    <name evidence="10" type="ORF">LIP_2691</name>
</gene>
<feature type="compositionally biased region" description="Basic residues" evidence="9">
    <location>
        <begin position="7"/>
        <end position="20"/>
    </location>
</feature>
<evidence type="ECO:0000256" key="9">
    <source>
        <dbReference type="SAM" id="MobiDB-lite"/>
    </source>
</evidence>
<dbReference type="GO" id="GO:0005829">
    <property type="term" value="C:cytosol"/>
    <property type="evidence" value="ECO:0007669"/>
    <property type="project" value="TreeGrafter"/>
</dbReference>
<dbReference type="KEGG" id="lpil:LIP_2691"/>
<dbReference type="GO" id="GO:0015935">
    <property type="term" value="C:small ribosomal subunit"/>
    <property type="evidence" value="ECO:0007669"/>
    <property type="project" value="TreeGrafter"/>
</dbReference>
<dbReference type="NCBIfam" id="TIGR00029">
    <property type="entry name" value="S20"/>
    <property type="match status" value="1"/>
</dbReference>
<evidence type="ECO:0000313" key="10">
    <source>
        <dbReference type="EMBL" id="BAS28521.1"/>
    </source>
</evidence>
<feature type="region of interest" description="Disordered" evidence="9">
    <location>
        <begin position="1"/>
        <end position="45"/>
    </location>
</feature>
<keyword evidence="4 8" id="KW-0694">RNA-binding</keyword>
<sequence>MPNTRSAAKRARQSERRRQRNQAVKSATRTAVRRTREALEGGNAQTAAERLQAAASALDRAARKGVIHRNEAARRKSRLARRLNAVTSQAEREAGESQT</sequence>
<proteinExistence type="inferred from homology"/>
<protein>
    <recommendedName>
        <fullName evidence="7 8">Small ribosomal subunit protein bS20</fullName>
    </recommendedName>
</protein>
<dbReference type="Gene3D" id="1.20.58.110">
    <property type="entry name" value="Ribosomal protein S20"/>
    <property type="match status" value="1"/>
</dbReference>
<dbReference type="RefSeq" id="WP_068139000.1">
    <property type="nucleotide sequence ID" value="NZ_AP014924.1"/>
</dbReference>
<dbReference type="GO" id="GO:0006412">
    <property type="term" value="P:translation"/>
    <property type="evidence" value="ECO:0007669"/>
    <property type="project" value="UniProtKB-UniRule"/>
</dbReference>
<evidence type="ECO:0000256" key="8">
    <source>
        <dbReference type="HAMAP-Rule" id="MF_00500"/>
    </source>
</evidence>
<evidence type="ECO:0000256" key="3">
    <source>
        <dbReference type="ARBA" id="ARBA00022730"/>
    </source>
</evidence>
<dbReference type="GO" id="GO:0003735">
    <property type="term" value="F:structural constituent of ribosome"/>
    <property type="evidence" value="ECO:0007669"/>
    <property type="project" value="InterPro"/>
</dbReference>
<keyword evidence="11" id="KW-1185">Reference proteome</keyword>
<dbReference type="GO" id="GO:0070181">
    <property type="term" value="F:small ribosomal subunit rRNA binding"/>
    <property type="evidence" value="ECO:0007669"/>
    <property type="project" value="TreeGrafter"/>
</dbReference>
<dbReference type="HAMAP" id="MF_00500">
    <property type="entry name" value="Ribosomal_bS20"/>
    <property type="match status" value="1"/>
</dbReference>
<dbReference type="InterPro" id="IPR036510">
    <property type="entry name" value="Ribosomal_bS20_sf"/>
</dbReference>
<reference evidence="11" key="1">
    <citation type="submission" date="2015-07" db="EMBL/GenBank/DDBJ databases">
        <title>Complete genome sequence and phylogenetic analysis of Limnochorda pilosa.</title>
        <authorList>
            <person name="Watanabe M."/>
            <person name="Kojima H."/>
            <person name="Fukui M."/>
        </authorList>
    </citation>
    <scope>NUCLEOTIDE SEQUENCE [LARGE SCALE GENOMIC DNA]</scope>
    <source>
        <strain evidence="11">HC45</strain>
    </source>
</reference>
<reference evidence="11" key="2">
    <citation type="journal article" date="2016" name="Int. J. Syst. Evol. Microbiol.">
        <title>Complete genome sequence and cell structure of Limnochorda pilosa, a Gram-negative spore-former within the phylum Firmicutes.</title>
        <authorList>
            <person name="Watanabe M."/>
            <person name="Kojima H."/>
            <person name="Fukui M."/>
        </authorList>
    </citation>
    <scope>NUCLEOTIDE SEQUENCE [LARGE SCALE GENOMIC DNA]</scope>
    <source>
        <strain evidence="11">HC45</strain>
    </source>
</reference>
<dbReference type="EMBL" id="AP014924">
    <property type="protein sequence ID" value="BAS28521.1"/>
    <property type="molecule type" value="Genomic_DNA"/>
</dbReference>
<evidence type="ECO:0000256" key="5">
    <source>
        <dbReference type="ARBA" id="ARBA00022980"/>
    </source>
</evidence>
<feature type="region of interest" description="Disordered" evidence="9">
    <location>
        <begin position="69"/>
        <end position="99"/>
    </location>
</feature>
<dbReference type="Pfam" id="PF01649">
    <property type="entry name" value="Ribosomal_S20p"/>
    <property type="match status" value="1"/>
</dbReference>
<keyword evidence="6 8" id="KW-0687">Ribonucleoprotein</keyword>
<feature type="compositionally biased region" description="Low complexity" evidence="9">
    <location>
        <begin position="21"/>
        <end position="30"/>
    </location>
</feature>
<evidence type="ECO:0000256" key="7">
    <source>
        <dbReference type="ARBA" id="ARBA00035136"/>
    </source>
</evidence>